<dbReference type="AlphaFoldDB" id="A0A6M1SPB2"/>
<proteinExistence type="predicted"/>
<dbReference type="GO" id="GO:0016740">
    <property type="term" value="F:transferase activity"/>
    <property type="evidence" value="ECO:0007669"/>
    <property type="project" value="UniProtKB-KW"/>
</dbReference>
<dbReference type="Proteomes" id="UP000474802">
    <property type="component" value="Unassembled WGS sequence"/>
</dbReference>
<dbReference type="InterPro" id="IPR007345">
    <property type="entry name" value="Polysacch_pyruvyl_Trfase"/>
</dbReference>
<dbReference type="Pfam" id="PF04230">
    <property type="entry name" value="PS_pyruv_trans"/>
    <property type="match status" value="1"/>
</dbReference>
<dbReference type="EMBL" id="JAALFG010000003">
    <property type="protein sequence ID" value="NGP18514.1"/>
    <property type="molecule type" value="Genomic_DNA"/>
</dbReference>
<organism evidence="2 3">
    <name type="scientific">Devosia aurantiaca</name>
    <dbReference type="NCBI Taxonomy" id="2714858"/>
    <lineage>
        <taxon>Bacteria</taxon>
        <taxon>Pseudomonadati</taxon>
        <taxon>Pseudomonadota</taxon>
        <taxon>Alphaproteobacteria</taxon>
        <taxon>Hyphomicrobiales</taxon>
        <taxon>Devosiaceae</taxon>
        <taxon>Devosia</taxon>
    </lineage>
</organism>
<evidence type="ECO:0000313" key="3">
    <source>
        <dbReference type="Proteomes" id="UP000474802"/>
    </source>
</evidence>
<feature type="domain" description="Polysaccharide pyruvyl transferase" evidence="1">
    <location>
        <begin position="10"/>
        <end position="275"/>
    </location>
</feature>
<reference evidence="2 3" key="2">
    <citation type="submission" date="2020-03" db="EMBL/GenBank/DDBJ databases">
        <title>Devosia chinhatensis sp. nov., isolated from a hexachlorocyclohexane (HCH) dump site in India.</title>
        <authorList>
            <person name="Kumar M."/>
            <person name="Lal R."/>
        </authorList>
    </citation>
    <scope>NUCLEOTIDE SEQUENCE [LARGE SCALE GENOMIC DNA]</scope>
    <source>
        <strain evidence="2 3">H239</strain>
    </source>
</reference>
<protein>
    <submittedName>
        <fullName evidence="2">Polysaccharide pyruvyl transferase family protein</fullName>
    </submittedName>
</protein>
<comment type="caution">
    <text evidence="2">The sequence shown here is derived from an EMBL/GenBank/DDBJ whole genome shotgun (WGS) entry which is preliminary data.</text>
</comment>
<name>A0A6M1SPB2_9HYPH</name>
<sequence length="359" mass="40607">MLSVDAALPQMLARNGIDADVTYFSMIGGETLEAPEQSTFSTRTYRELNVRVSYHEYDVVLIWGDFLHSRHFHTDVTLSVKQKYPGRQTDEIENTIYKCLMMEGQPSTVLDRTICFGGSLYINGPCDDWDHRYRSAVERLYSQARLVLTRDPVSAAFARMYGARGATLGVDASFLLEPSGRLQANASQIGYSFGRGIANSHLARIRTDRLVSAIRKDGNFSKIVNLRWLEKTDMPPMVNLQQKLEQITNCALVVTDTYHCAINAWREGVPAFCVGLGTEYAENTLSEKKKELLYSMFNARDFYVYAERISLVSPHKMARKLLSVYRDQNISKLISRNILMATQMAERALIQAIMSPGHS</sequence>
<evidence type="ECO:0000259" key="1">
    <source>
        <dbReference type="Pfam" id="PF04230"/>
    </source>
</evidence>
<dbReference type="RefSeq" id="WP_164534781.1">
    <property type="nucleotide sequence ID" value="NZ_JAALFG010000003.1"/>
</dbReference>
<keyword evidence="2" id="KW-0808">Transferase</keyword>
<accession>A0A6M1SPB2</accession>
<reference evidence="2 3" key="1">
    <citation type="submission" date="2020-02" db="EMBL/GenBank/DDBJ databases">
        <authorList>
            <person name="Khan S.A."/>
            <person name="Jeon C.O."/>
            <person name="Chun B.H."/>
        </authorList>
    </citation>
    <scope>NUCLEOTIDE SEQUENCE [LARGE SCALE GENOMIC DNA]</scope>
    <source>
        <strain evidence="2 3">H239</strain>
    </source>
</reference>
<evidence type="ECO:0000313" key="2">
    <source>
        <dbReference type="EMBL" id="NGP18514.1"/>
    </source>
</evidence>
<gene>
    <name evidence="2" type="ORF">G5575_13380</name>
</gene>
<keyword evidence="3" id="KW-1185">Reference proteome</keyword>